<dbReference type="OrthoDB" id="3392378at2"/>
<dbReference type="InterPro" id="IPR036736">
    <property type="entry name" value="ACP-like_sf"/>
</dbReference>
<feature type="domain" description="Carrier" evidence="1">
    <location>
        <begin position="6"/>
        <end position="85"/>
    </location>
</feature>
<accession>A0A3A6PM59</accession>
<proteinExistence type="predicted"/>
<dbReference type="PROSITE" id="PS50075">
    <property type="entry name" value="CARRIER"/>
    <property type="match status" value="1"/>
</dbReference>
<protein>
    <submittedName>
        <fullName evidence="2">Acyl carrier protein</fullName>
    </submittedName>
</protein>
<name>A0A3A6PM59_9BACL</name>
<dbReference type="EMBL" id="QXQB01000005">
    <property type="protein sequence ID" value="RJX37521.1"/>
    <property type="molecule type" value="Genomic_DNA"/>
</dbReference>
<evidence type="ECO:0000259" key="1">
    <source>
        <dbReference type="PROSITE" id="PS50075"/>
    </source>
</evidence>
<keyword evidence="3" id="KW-1185">Reference proteome</keyword>
<evidence type="ECO:0000313" key="2">
    <source>
        <dbReference type="EMBL" id="RJX37521.1"/>
    </source>
</evidence>
<comment type="caution">
    <text evidence="2">The sequence shown here is derived from an EMBL/GenBank/DDBJ whole genome shotgun (WGS) entry which is preliminary data.</text>
</comment>
<dbReference type="AlphaFoldDB" id="A0A3A6PM59"/>
<dbReference type="Gene3D" id="1.10.1200.10">
    <property type="entry name" value="ACP-like"/>
    <property type="match status" value="1"/>
</dbReference>
<dbReference type="SUPFAM" id="SSF47336">
    <property type="entry name" value="ACP-like"/>
    <property type="match status" value="1"/>
</dbReference>
<dbReference type="InterPro" id="IPR009081">
    <property type="entry name" value="PP-bd_ACP"/>
</dbReference>
<dbReference type="Proteomes" id="UP000267798">
    <property type="component" value="Unassembled WGS sequence"/>
</dbReference>
<gene>
    <name evidence="2" type="ORF">D3P09_21295</name>
</gene>
<evidence type="ECO:0000313" key="3">
    <source>
        <dbReference type="Proteomes" id="UP000267798"/>
    </source>
</evidence>
<organism evidence="2 3">
    <name type="scientific">Paenibacillus pinisoli</name>
    <dbReference type="NCBI Taxonomy" id="1276110"/>
    <lineage>
        <taxon>Bacteria</taxon>
        <taxon>Bacillati</taxon>
        <taxon>Bacillota</taxon>
        <taxon>Bacilli</taxon>
        <taxon>Bacillales</taxon>
        <taxon>Paenibacillaceae</taxon>
        <taxon>Paenibacillus</taxon>
    </lineage>
</organism>
<dbReference type="Pfam" id="PF00550">
    <property type="entry name" value="PP-binding"/>
    <property type="match status" value="1"/>
</dbReference>
<sequence>MRVIKLIYEHLLQEICNIVNKSFESNQPVTADTLLSDLPAYDSLSVVGLIGDIEEVLGNAVPPEVLVPETFRTPKTIADVLYTIQLRSVQK</sequence>
<reference evidence="2 3" key="1">
    <citation type="submission" date="2018-09" db="EMBL/GenBank/DDBJ databases">
        <title>Paenibacillus aracenensis nov. sp. isolated from a cave in southern Spain.</title>
        <authorList>
            <person name="Jurado V."/>
            <person name="Gutierrez-Patricio S."/>
            <person name="Gonzalez-Pimentel J.L."/>
            <person name="Miller A.Z."/>
            <person name="Laiz L."/>
            <person name="Saiz-Jimenez C."/>
        </authorList>
    </citation>
    <scope>NUCLEOTIDE SEQUENCE [LARGE SCALE GENOMIC DNA]</scope>
    <source>
        <strain evidence="2 3">JCM 19203</strain>
    </source>
</reference>